<feature type="domain" description="DNA mismatch repair proteins mutS family" evidence="8">
    <location>
        <begin position="399"/>
        <end position="415"/>
    </location>
</feature>
<dbReference type="KEGG" id="rher:EHE19_017860"/>
<protein>
    <submittedName>
        <fullName evidence="9">DNA mismatch repair protein MutS</fullName>
    </submittedName>
</protein>
<name>A0A4U7JGD8_9FIRM</name>
<gene>
    <name evidence="9" type="ORF">EHE19_017860</name>
</gene>
<dbReference type="SMART" id="SM00533">
    <property type="entry name" value="MUTSd"/>
    <property type="match status" value="1"/>
</dbReference>
<dbReference type="OrthoDB" id="9808166at2"/>
<evidence type="ECO:0000256" key="3">
    <source>
        <dbReference type="ARBA" id="ARBA00022741"/>
    </source>
</evidence>
<dbReference type="GO" id="GO:0045910">
    <property type="term" value="P:negative regulation of DNA recombination"/>
    <property type="evidence" value="ECO:0007669"/>
    <property type="project" value="InterPro"/>
</dbReference>
<dbReference type="InterPro" id="IPR005747">
    <property type="entry name" value="MutS2"/>
</dbReference>
<accession>A0A4U7JGD8</accession>
<evidence type="ECO:0000256" key="2">
    <source>
        <dbReference type="ARBA" id="ARBA00022730"/>
    </source>
</evidence>
<keyword evidence="7" id="KW-0238">DNA-binding</keyword>
<sequence>MYENLEFDKVLEILEEQALSDETKIRIKKLEPYLSEAEVLRHLSETTEAKLIIEHYGNPPLSAMKDLKKSLSLIGKGTFLMPEQLEGIAQFLIACRRLKAYLKNAEGSFAAVALYGNSIYTMTEVEEEISQAVRGSQLDDKASPLLSSIRRRIENSEMQIKSKLDSLLRNNKNWFSEGFVAVRNGHYTLPVKREYKNNISGTVIDISQSGSTCFIEPSAVRKLQEEMSLLHIEEENEVRRILFALTALVEENLPFININIETMESLDFVFAKAKLSLAMKAASIPVSSQRKIKIKSGRHPLLKADKVVPLDFYIGGDIQGVVITGPNTGGKTVALKTIGLLSLMAQSGLHVPAEDGYFTMNNYVLCDIGDGQSITENLSTFSSHITNIIEILKVANEESLVLLDELGSGTDPAEGMGLAIAILEELTNKKCLFVTTTHYPEIKDYAKSVDGLINARMAFDRQNLMPLYKLEVGEAGESCALYIAKRLGLPQRMIDRASLAAYGNKSRKGCNNTSGYSESVPNFDIEYSSAAIQKIKKQETKKVSEMPRSMKFNIGDSVIVYPQKTIGIVYKKANEKGEIGVQIKKQKLLINHKRLKLHIPARELYPEDYDFSIIFDTVANRKARHKMESRHNPNLVIESKSNE</sequence>
<keyword evidence="4" id="KW-0378">Hydrolase</keyword>
<dbReference type="PIRSF" id="PIRSF005814">
    <property type="entry name" value="MutS_YshD"/>
    <property type="match status" value="1"/>
</dbReference>
<evidence type="ECO:0000256" key="1">
    <source>
        <dbReference type="ARBA" id="ARBA00022722"/>
    </source>
</evidence>
<dbReference type="GO" id="GO:0019843">
    <property type="term" value="F:rRNA binding"/>
    <property type="evidence" value="ECO:0007669"/>
    <property type="project" value="UniProtKB-KW"/>
</dbReference>
<evidence type="ECO:0000259" key="8">
    <source>
        <dbReference type="PROSITE" id="PS00486"/>
    </source>
</evidence>
<evidence type="ECO:0000313" key="10">
    <source>
        <dbReference type="Proteomes" id="UP000306409"/>
    </source>
</evidence>
<dbReference type="Pfam" id="PF00488">
    <property type="entry name" value="MutS_V"/>
    <property type="match status" value="1"/>
</dbReference>
<evidence type="ECO:0000256" key="7">
    <source>
        <dbReference type="ARBA" id="ARBA00023125"/>
    </source>
</evidence>
<evidence type="ECO:0000256" key="4">
    <source>
        <dbReference type="ARBA" id="ARBA00022801"/>
    </source>
</evidence>
<dbReference type="GO" id="GO:0006298">
    <property type="term" value="P:mismatch repair"/>
    <property type="evidence" value="ECO:0007669"/>
    <property type="project" value="InterPro"/>
</dbReference>
<dbReference type="NCBIfam" id="TIGR01069">
    <property type="entry name" value="mutS2"/>
    <property type="match status" value="1"/>
</dbReference>
<keyword evidence="5" id="KW-0067">ATP-binding</keyword>
<dbReference type="PANTHER" id="PTHR48466">
    <property type="entry name" value="OS10G0509000 PROTEIN-RELATED"/>
    <property type="match status" value="1"/>
</dbReference>
<organism evidence="9 10">
    <name type="scientific">Ruminiclostridium herbifermentans</name>
    <dbReference type="NCBI Taxonomy" id="2488810"/>
    <lineage>
        <taxon>Bacteria</taxon>
        <taxon>Bacillati</taxon>
        <taxon>Bacillota</taxon>
        <taxon>Clostridia</taxon>
        <taxon>Eubacteriales</taxon>
        <taxon>Oscillospiraceae</taxon>
        <taxon>Ruminiclostridium</taxon>
    </lineage>
</organism>
<keyword evidence="1" id="KW-0540">Nuclease</keyword>
<reference evidence="9 10" key="1">
    <citation type="submission" date="2020-09" db="EMBL/GenBank/DDBJ databases">
        <title>Characterization and genome sequencing of Ruminiclostridium sp. nov. MA18.</title>
        <authorList>
            <person name="Rettenmaier R."/>
            <person name="Kowollik M.-L."/>
            <person name="Liebl W."/>
            <person name="Zverlov V."/>
        </authorList>
    </citation>
    <scope>NUCLEOTIDE SEQUENCE [LARGE SCALE GENOMIC DNA]</scope>
    <source>
        <strain evidence="9 10">MA18</strain>
    </source>
</reference>
<dbReference type="GO" id="GO:0016887">
    <property type="term" value="F:ATP hydrolysis activity"/>
    <property type="evidence" value="ECO:0007669"/>
    <property type="project" value="InterPro"/>
</dbReference>
<dbReference type="Gene3D" id="3.40.50.300">
    <property type="entry name" value="P-loop containing nucleotide triphosphate hydrolases"/>
    <property type="match status" value="1"/>
</dbReference>
<keyword evidence="10" id="KW-1185">Reference proteome</keyword>
<dbReference type="InterPro" id="IPR045076">
    <property type="entry name" value="MutS"/>
</dbReference>
<dbReference type="FunFam" id="3.40.50.300:FF:000830">
    <property type="entry name" value="Endonuclease MutS2"/>
    <property type="match status" value="1"/>
</dbReference>
<dbReference type="AlphaFoldDB" id="A0A4U7JGD8"/>
<dbReference type="PANTHER" id="PTHR48466:SF2">
    <property type="entry name" value="OS10G0509000 PROTEIN"/>
    <property type="match status" value="1"/>
</dbReference>
<dbReference type="GO" id="GO:0005524">
    <property type="term" value="F:ATP binding"/>
    <property type="evidence" value="ECO:0007669"/>
    <property type="project" value="UniProtKB-KW"/>
</dbReference>
<dbReference type="InterPro" id="IPR027417">
    <property type="entry name" value="P-loop_NTPase"/>
</dbReference>
<evidence type="ECO:0000313" key="9">
    <source>
        <dbReference type="EMBL" id="QNU68937.1"/>
    </source>
</evidence>
<dbReference type="InterPro" id="IPR007696">
    <property type="entry name" value="DNA_mismatch_repair_MutS_core"/>
</dbReference>
<evidence type="ECO:0000256" key="5">
    <source>
        <dbReference type="ARBA" id="ARBA00022840"/>
    </source>
</evidence>
<evidence type="ECO:0000256" key="6">
    <source>
        <dbReference type="ARBA" id="ARBA00022884"/>
    </source>
</evidence>
<keyword evidence="2" id="KW-0699">rRNA-binding</keyword>
<dbReference type="GO" id="GO:0140664">
    <property type="term" value="F:ATP-dependent DNA damage sensor activity"/>
    <property type="evidence" value="ECO:0007669"/>
    <property type="project" value="InterPro"/>
</dbReference>
<dbReference type="PROSITE" id="PS00486">
    <property type="entry name" value="DNA_MISMATCH_REPAIR_2"/>
    <property type="match status" value="1"/>
</dbReference>
<dbReference type="InterPro" id="IPR036187">
    <property type="entry name" value="DNA_mismatch_repair_MutS_sf"/>
</dbReference>
<keyword evidence="3" id="KW-0547">Nucleotide-binding</keyword>
<dbReference type="Proteomes" id="UP000306409">
    <property type="component" value="Chromosome"/>
</dbReference>
<dbReference type="EMBL" id="CP061336">
    <property type="protein sequence ID" value="QNU68937.1"/>
    <property type="molecule type" value="Genomic_DNA"/>
</dbReference>
<dbReference type="SMART" id="SM00534">
    <property type="entry name" value="MUTSac"/>
    <property type="match status" value="1"/>
</dbReference>
<proteinExistence type="predicted"/>
<dbReference type="GO" id="GO:0004519">
    <property type="term" value="F:endonuclease activity"/>
    <property type="evidence" value="ECO:0007669"/>
    <property type="project" value="UniProtKB-KW"/>
</dbReference>
<dbReference type="GO" id="GO:0030983">
    <property type="term" value="F:mismatched DNA binding"/>
    <property type="evidence" value="ECO:0007669"/>
    <property type="project" value="InterPro"/>
</dbReference>
<keyword evidence="6" id="KW-0694">RNA-binding</keyword>
<dbReference type="SUPFAM" id="SSF52540">
    <property type="entry name" value="P-loop containing nucleoside triphosphate hydrolases"/>
    <property type="match status" value="1"/>
</dbReference>
<dbReference type="SUPFAM" id="SSF48334">
    <property type="entry name" value="DNA repair protein MutS, domain III"/>
    <property type="match status" value="1"/>
</dbReference>
<dbReference type="InterPro" id="IPR000432">
    <property type="entry name" value="DNA_mismatch_repair_MutS_C"/>
</dbReference>